<proteinExistence type="predicted"/>
<name>A0ABQ0LJW9_MYCCL</name>
<evidence type="ECO:0000313" key="3">
    <source>
        <dbReference type="Proteomes" id="UP000815677"/>
    </source>
</evidence>
<dbReference type="Proteomes" id="UP000815677">
    <property type="component" value="Unassembled WGS sequence"/>
</dbReference>
<reference evidence="2" key="1">
    <citation type="submission" date="2014-09" db="EMBL/GenBank/DDBJ databases">
        <title>Genome sequence of the luminous mushroom Mycena chlorophos for searching fungal bioluminescence genes.</title>
        <authorList>
            <person name="Tanaka Y."/>
            <person name="Kasuga D."/>
            <person name="Oba Y."/>
            <person name="Hase S."/>
            <person name="Sato K."/>
            <person name="Oba Y."/>
            <person name="Sakakibara Y."/>
        </authorList>
    </citation>
    <scope>NUCLEOTIDE SEQUENCE</scope>
</reference>
<protein>
    <submittedName>
        <fullName evidence="2">Uncharacterized protein</fullName>
    </submittedName>
</protein>
<accession>A0ABQ0LJW9</accession>
<feature type="compositionally biased region" description="Polar residues" evidence="1">
    <location>
        <begin position="51"/>
        <end position="73"/>
    </location>
</feature>
<organism evidence="2 3">
    <name type="scientific">Mycena chlorophos</name>
    <name type="common">Agaric fungus</name>
    <name type="synonym">Agaricus chlorophos</name>
    <dbReference type="NCBI Taxonomy" id="658473"/>
    <lineage>
        <taxon>Eukaryota</taxon>
        <taxon>Fungi</taxon>
        <taxon>Dikarya</taxon>
        <taxon>Basidiomycota</taxon>
        <taxon>Agaricomycotina</taxon>
        <taxon>Agaricomycetes</taxon>
        <taxon>Agaricomycetidae</taxon>
        <taxon>Agaricales</taxon>
        <taxon>Marasmiineae</taxon>
        <taxon>Mycenaceae</taxon>
        <taxon>Mycena</taxon>
    </lineage>
</organism>
<dbReference type="EMBL" id="DF847199">
    <property type="protein sequence ID" value="GAT51418.1"/>
    <property type="molecule type" value="Genomic_DNA"/>
</dbReference>
<keyword evidence="3" id="KW-1185">Reference proteome</keyword>
<sequence length="73" mass="7925">MITPDVVPKGEQSNSSTRRSKLVPQSTALTSTWSSTSAYATSHEEERFTRRTSLSATTMPETSQDSTSSGPEQ</sequence>
<gene>
    <name evidence="2" type="ORF">MCHLO_08562</name>
</gene>
<feature type="compositionally biased region" description="Low complexity" evidence="1">
    <location>
        <begin position="26"/>
        <end position="41"/>
    </location>
</feature>
<evidence type="ECO:0000256" key="1">
    <source>
        <dbReference type="SAM" id="MobiDB-lite"/>
    </source>
</evidence>
<evidence type="ECO:0000313" key="2">
    <source>
        <dbReference type="EMBL" id="GAT51418.1"/>
    </source>
</evidence>
<feature type="region of interest" description="Disordered" evidence="1">
    <location>
        <begin position="1"/>
        <end position="73"/>
    </location>
</feature>